<dbReference type="VEuPathDB" id="TrichDB:TVAGG3_0007770"/>
<feature type="transmembrane region" description="Helical" evidence="1">
    <location>
        <begin position="400"/>
        <end position="419"/>
    </location>
</feature>
<feature type="transmembrane region" description="Helical" evidence="1">
    <location>
        <begin position="312"/>
        <end position="335"/>
    </location>
</feature>
<dbReference type="InParanoid" id="A2ETI9"/>
<dbReference type="KEGG" id="tva:4761884"/>
<dbReference type="Proteomes" id="UP000001542">
    <property type="component" value="Unassembled WGS sequence"/>
</dbReference>
<evidence type="ECO:0000313" key="2">
    <source>
        <dbReference type="EMBL" id="EAY04035.1"/>
    </source>
</evidence>
<name>A2ETI9_TRIV3</name>
<feature type="transmembrane region" description="Helical" evidence="1">
    <location>
        <begin position="604"/>
        <end position="626"/>
    </location>
</feature>
<dbReference type="OMA" id="QGNDEYC"/>
<dbReference type="InterPro" id="IPR007498">
    <property type="entry name" value="PqiA-like"/>
</dbReference>
<dbReference type="PANTHER" id="PTHR34730">
    <property type="entry name" value="UNNAMED PRODUCT"/>
    <property type="match status" value="1"/>
</dbReference>
<dbReference type="AlphaFoldDB" id="A2ETI9"/>
<keyword evidence="3" id="KW-1185">Reference proteome</keyword>
<dbReference type="VEuPathDB" id="TrichDB:TVAG_055210"/>
<reference evidence="2" key="1">
    <citation type="submission" date="2006-10" db="EMBL/GenBank/DDBJ databases">
        <authorList>
            <person name="Amadeo P."/>
            <person name="Zhao Q."/>
            <person name="Wortman J."/>
            <person name="Fraser-Liggett C."/>
            <person name="Carlton J."/>
        </authorList>
    </citation>
    <scope>NUCLEOTIDE SEQUENCE</scope>
    <source>
        <strain evidence="2">G3</strain>
    </source>
</reference>
<feature type="transmembrane region" description="Helical" evidence="1">
    <location>
        <begin position="786"/>
        <end position="804"/>
    </location>
</feature>
<keyword evidence="1" id="KW-0472">Membrane</keyword>
<feature type="transmembrane region" description="Helical" evidence="1">
    <location>
        <begin position="715"/>
        <end position="738"/>
    </location>
</feature>
<protein>
    <submittedName>
        <fullName evidence="2">Uncharacterized protein</fullName>
    </submittedName>
</protein>
<dbReference type="RefSeq" id="XP_001316258.1">
    <property type="nucleotide sequence ID" value="XM_001316223.1"/>
</dbReference>
<feature type="transmembrane region" description="Helical" evidence="1">
    <location>
        <begin position="549"/>
        <end position="576"/>
    </location>
</feature>
<dbReference type="PANTHER" id="PTHR34730:SF1">
    <property type="entry name" value="PARAQUAT-INDUCIBLE PROTEIN A"/>
    <property type="match status" value="1"/>
</dbReference>
<dbReference type="eggNOG" id="ENOG502QS2P">
    <property type="taxonomic scope" value="Eukaryota"/>
</dbReference>
<accession>A2ETI9</accession>
<feature type="transmembrane region" description="Helical" evidence="1">
    <location>
        <begin position="462"/>
        <end position="489"/>
    </location>
</feature>
<reference evidence="2" key="2">
    <citation type="journal article" date="2007" name="Science">
        <title>Draft genome sequence of the sexually transmitted pathogen Trichomonas vaginalis.</title>
        <authorList>
            <person name="Carlton J.M."/>
            <person name="Hirt R.P."/>
            <person name="Silva J.C."/>
            <person name="Delcher A.L."/>
            <person name="Schatz M."/>
            <person name="Zhao Q."/>
            <person name="Wortman J.R."/>
            <person name="Bidwell S.L."/>
            <person name="Alsmark U.C.M."/>
            <person name="Besteiro S."/>
            <person name="Sicheritz-Ponten T."/>
            <person name="Noel C.J."/>
            <person name="Dacks J.B."/>
            <person name="Foster P.G."/>
            <person name="Simillion C."/>
            <person name="Van de Peer Y."/>
            <person name="Miranda-Saavedra D."/>
            <person name="Barton G.J."/>
            <person name="Westrop G.D."/>
            <person name="Mueller S."/>
            <person name="Dessi D."/>
            <person name="Fiori P.L."/>
            <person name="Ren Q."/>
            <person name="Paulsen I."/>
            <person name="Zhang H."/>
            <person name="Bastida-Corcuera F.D."/>
            <person name="Simoes-Barbosa A."/>
            <person name="Brown M.T."/>
            <person name="Hayes R.D."/>
            <person name="Mukherjee M."/>
            <person name="Okumura C.Y."/>
            <person name="Schneider R."/>
            <person name="Smith A.J."/>
            <person name="Vanacova S."/>
            <person name="Villalvazo M."/>
            <person name="Haas B.J."/>
            <person name="Pertea M."/>
            <person name="Feldblyum T.V."/>
            <person name="Utterback T.R."/>
            <person name="Shu C.L."/>
            <person name="Osoegawa K."/>
            <person name="de Jong P.J."/>
            <person name="Hrdy I."/>
            <person name="Horvathova L."/>
            <person name="Zubacova Z."/>
            <person name="Dolezal P."/>
            <person name="Malik S.B."/>
            <person name="Logsdon J.M. Jr."/>
            <person name="Henze K."/>
            <person name="Gupta A."/>
            <person name="Wang C.C."/>
            <person name="Dunne R.L."/>
            <person name="Upcroft J.A."/>
            <person name="Upcroft P."/>
            <person name="White O."/>
            <person name="Salzberg S.L."/>
            <person name="Tang P."/>
            <person name="Chiu C.-H."/>
            <person name="Lee Y.-S."/>
            <person name="Embley T.M."/>
            <person name="Coombs G.H."/>
            <person name="Mottram J.C."/>
            <person name="Tachezy J."/>
            <person name="Fraser-Liggett C.M."/>
            <person name="Johnson P.J."/>
        </authorList>
    </citation>
    <scope>NUCLEOTIDE SEQUENCE [LARGE SCALE GENOMIC DNA]</scope>
    <source>
        <strain evidence="2">G3</strain>
    </source>
</reference>
<keyword evidence="1" id="KW-1133">Transmembrane helix</keyword>
<dbReference type="EMBL" id="DS113487">
    <property type="protein sequence ID" value="EAY04035.1"/>
    <property type="molecule type" value="Genomic_DNA"/>
</dbReference>
<gene>
    <name evidence="2" type="ORF">TVAG_055210</name>
</gene>
<feature type="transmembrane region" description="Helical" evidence="1">
    <location>
        <begin position="680"/>
        <end position="703"/>
    </location>
</feature>
<evidence type="ECO:0000256" key="1">
    <source>
        <dbReference type="SAM" id="Phobius"/>
    </source>
</evidence>
<proteinExistence type="predicted"/>
<organism evidence="2 3">
    <name type="scientific">Trichomonas vaginalis (strain ATCC PRA-98 / G3)</name>
    <dbReference type="NCBI Taxonomy" id="412133"/>
    <lineage>
        <taxon>Eukaryota</taxon>
        <taxon>Metamonada</taxon>
        <taxon>Parabasalia</taxon>
        <taxon>Trichomonadida</taxon>
        <taxon>Trichomonadidae</taxon>
        <taxon>Trichomonas</taxon>
    </lineage>
</organism>
<keyword evidence="1" id="KW-0812">Transmembrane</keyword>
<evidence type="ECO:0000313" key="3">
    <source>
        <dbReference type="Proteomes" id="UP000001542"/>
    </source>
</evidence>
<feature type="transmembrane region" description="Helical" evidence="1">
    <location>
        <begin position="509"/>
        <end position="529"/>
    </location>
</feature>
<sequence>MVCNNLQDLLGDEITSGFQQANDIIRPYLNYTKPIDIPIGPNMTDLRKSDLIDVARFILSNFTGTNGPLNLNSLFNRFTNGTGLADLQSILAYFNYSQPLFFSVPIDDLKARINLSIIDLHLSGLNTWDDFTIFDPIGPYILDTHTGMKEFGFNLTFQVNVSSNGSMITTGDAYLSETADFDIALSNNKMDLKLQAASPEGAGVNFTNAQSMDLQCLETLVSSEGTGITYLLFNTSITHLSLEAQTHEMEMKIREFVNSIVKFFIDNYRPIIPTFVTGFVNNFGTVKLNELLDQQLANATCENVHDSQYEDFTLWTTAVAGGGSLLLIFIIFFIMPKERKKDDRSIDSLTYPMIESMQSLNKPLNLRNIELPTQVHKTIWEKFWRTDSEASMLMTPRLSIFTRIFMPLLILINIAVFISSNTGIGASVFAKIFMGDKHVAFPSIMDFGLINSIRDMWKAKTYALSILIAVMSCAWPYTKLIMMLTVWILPGPIMNAKRRETWLKVLDALGKWSLVDSFVMILMLIAFNFDVYFPIISGMIDAPVSVHLWVYPAYGFLTLMLSTVFSLALSHILLAIARYADNPGYSDEGEDAKKRISVIQFSEFRSLSIIIGVLLVIALGLVSYGISVDSFSFDFVGLIGYALDMLDKPHKKVYSVIDLAILLPHAAENPNQFTIRFTQALYIVVAIVVPILHIITQLILFFVPMRRKVQRAFYIAAEYLYAWNCLDVFIISILAAVLEISQFAAFMVGDKCDVINPIVKMFFSDEPLIKGHKTCFDVVTRLEKGSWILFGATLIHTIATIILSKVSERVINARQGDLVDSSVVSFVR</sequence>
<dbReference type="OrthoDB" id="445675at2759"/>
<dbReference type="Pfam" id="PF04403">
    <property type="entry name" value="PqiA"/>
    <property type="match status" value="2"/>
</dbReference>